<gene>
    <name evidence="5" type="ORF">SAMN04488567_2330</name>
</gene>
<sequence>MTMEGRCHCGATGWTSRAAPRWATECNCSICRRLGALWGHVPREGVTLHGETAQRRGYVWGDGDLEFVACATCLCVTHWQPRRGGDRMGLNLRMAPPEHLAALPVRRFDGAESWRFLDPEPGI</sequence>
<dbReference type="GO" id="GO:0046872">
    <property type="term" value="F:metal ion binding"/>
    <property type="evidence" value="ECO:0007669"/>
    <property type="project" value="UniProtKB-KW"/>
</dbReference>
<keyword evidence="2" id="KW-0479">Metal-binding</keyword>
<comment type="similarity">
    <text evidence="1">Belongs to the Gfa family.</text>
</comment>
<reference evidence="6" key="1">
    <citation type="submission" date="2016-10" db="EMBL/GenBank/DDBJ databases">
        <authorList>
            <person name="Varghese N."/>
            <person name="Submissions S."/>
        </authorList>
    </citation>
    <scope>NUCLEOTIDE SEQUENCE [LARGE SCALE GENOMIC DNA]</scope>
    <source>
        <strain evidence="6">DSM 21424</strain>
    </source>
</reference>
<evidence type="ECO:0000256" key="2">
    <source>
        <dbReference type="ARBA" id="ARBA00022723"/>
    </source>
</evidence>
<dbReference type="AlphaFoldDB" id="A0A1G7EX29"/>
<dbReference type="GO" id="GO:0016846">
    <property type="term" value="F:carbon-sulfur lyase activity"/>
    <property type="evidence" value="ECO:0007669"/>
    <property type="project" value="InterPro"/>
</dbReference>
<dbReference type="EMBL" id="FNAT01000003">
    <property type="protein sequence ID" value="SDE68204.1"/>
    <property type="molecule type" value="Genomic_DNA"/>
</dbReference>
<dbReference type="Pfam" id="PF04828">
    <property type="entry name" value="GFA"/>
    <property type="match status" value="1"/>
</dbReference>
<dbReference type="PANTHER" id="PTHR28620:SF1">
    <property type="entry name" value="CENP-V_GFA DOMAIN-CONTAINING PROTEIN"/>
    <property type="match status" value="1"/>
</dbReference>
<accession>A0A1G7EX29</accession>
<dbReference type="InterPro" id="IPR011057">
    <property type="entry name" value="Mss4-like_sf"/>
</dbReference>
<evidence type="ECO:0000256" key="1">
    <source>
        <dbReference type="ARBA" id="ARBA00005495"/>
    </source>
</evidence>
<dbReference type="Gene3D" id="2.170.150.70">
    <property type="match status" value="1"/>
</dbReference>
<feature type="domain" description="CENP-V/GFA" evidence="4">
    <location>
        <begin position="3"/>
        <end position="115"/>
    </location>
</feature>
<name>A0A1G7EX29_9RHOB</name>
<evidence type="ECO:0000313" key="5">
    <source>
        <dbReference type="EMBL" id="SDE68204.1"/>
    </source>
</evidence>
<dbReference type="InterPro" id="IPR052355">
    <property type="entry name" value="CENP-V-like"/>
</dbReference>
<dbReference type="OrthoDB" id="9807246at2"/>
<dbReference type="Proteomes" id="UP000198922">
    <property type="component" value="Unassembled WGS sequence"/>
</dbReference>
<evidence type="ECO:0000313" key="6">
    <source>
        <dbReference type="Proteomes" id="UP000198922"/>
    </source>
</evidence>
<keyword evidence="3" id="KW-0862">Zinc</keyword>
<dbReference type="RefSeq" id="WP_090112130.1">
    <property type="nucleotide sequence ID" value="NZ_FNAT01000003.1"/>
</dbReference>
<proteinExistence type="inferred from homology"/>
<dbReference type="InterPro" id="IPR006913">
    <property type="entry name" value="CENP-V/GFA"/>
</dbReference>
<keyword evidence="6" id="KW-1185">Reference proteome</keyword>
<dbReference type="STRING" id="521013.SAMN04488567_2330"/>
<protein>
    <submittedName>
        <fullName evidence="5">Uncharacterized conserved protein</fullName>
    </submittedName>
</protein>
<evidence type="ECO:0000259" key="4">
    <source>
        <dbReference type="PROSITE" id="PS51891"/>
    </source>
</evidence>
<organism evidence="5 6">
    <name type="scientific">Limimaricola pyoseonensis</name>
    <dbReference type="NCBI Taxonomy" id="521013"/>
    <lineage>
        <taxon>Bacteria</taxon>
        <taxon>Pseudomonadati</taxon>
        <taxon>Pseudomonadota</taxon>
        <taxon>Alphaproteobacteria</taxon>
        <taxon>Rhodobacterales</taxon>
        <taxon>Paracoccaceae</taxon>
        <taxon>Limimaricola</taxon>
    </lineage>
</organism>
<dbReference type="SUPFAM" id="SSF51316">
    <property type="entry name" value="Mss4-like"/>
    <property type="match status" value="1"/>
</dbReference>
<evidence type="ECO:0000256" key="3">
    <source>
        <dbReference type="ARBA" id="ARBA00022833"/>
    </source>
</evidence>
<dbReference type="PANTHER" id="PTHR28620">
    <property type="entry name" value="CENTROMERE PROTEIN V"/>
    <property type="match status" value="1"/>
</dbReference>
<dbReference type="PROSITE" id="PS51891">
    <property type="entry name" value="CENP_V_GFA"/>
    <property type="match status" value="1"/>
</dbReference>